<dbReference type="InterPro" id="IPR006162">
    <property type="entry name" value="Ppantetheine_attach_site"/>
</dbReference>
<dbReference type="PANTHER" id="PTHR20863:SF76">
    <property type="entry name" value="CARRIER DOMAIN-CONTAINING PROTEIN"/>
    <property type="match status" value="1"/>
</dbReference>
<reference evidence="9 10" key="1">
    <citation type="submission" date="2019-02" db="EMBL/GenBank/DDBJ databases">
        <title>Deep-cultivation of Planctomycetes and their phenomic and genomic characterization uncovers novel biology.</title>
        <authorList>
            <person name="Wiegand S."/>
            <person name="Jogler M."/>
            <person name="Boedeker C."/>
            <person name="Pinto D."/>
            <person name="Vollmers J."/>
            <person name="Rivas-Marin E."/>
            <person name="Kohn T."/>
            <person name="Peeters S.H."/>
            <person name="Heuer A."/>
            <person name="Rast P."/>
            <person name="Oberbeckmann S."/>
            <person name="Bunk B."/>
            <person name="Jeske O."/>
            <person name="Meyerdierks A."/>
            <person name="Storesund J.E."/>
            <person name="Kallscheuer N."/>
            <person name="Luecker S."/>
            <person name="Lage O.M."/>
            <person name="Pohl T."/>
            <person name="Merkel B.J."/>
            <person name="Hornburger P."/>
            <person name="Mueller R.-W."/>
            <person name="Bruemmer F."/>
            <person name="Labrenz M."/>
            <person name="Spormann A.M."/>
            <person name="Op Den Camp H."/>
            <person name="Overmann J."/>
            <person name="Amann R."/>
            <person name="Jetten M.S.M."/>
            <person name="Mascher T."/>
            <person name="Medema M.H."/>
            <person name="Devos D.P."/>
            <person name="Kaster A.-K."/>
            <person name="Ovreas L."/>
            <person name="Rohde M."/>
            <person name="Galperin M.Y."/>
            <person name="Jogler C."/>
        </authorList>
    </citation>
    <scope>NUCLEOTIDE SEQUENCE [LARGE SCALE GENOMIC DNA]</scope>
    <source>
        <strain evidence="9 10">Pla52n</strain>
    </source>
</reference>
<dbReference type="UniPathway" id="UPA00094"/>
<keyword evidence="6 7" id="KW-0275">Fatty acid biosynthesis</keyword>
<comment type="similarity">
    <text evidence="7">Belongs to the acyl carrier protein (ACP) family.</text>
</comment>
<keyword evidence="1 7" id="KW-0596">Phosphopantetheine</keyword>
<evidence type="ECO:0000256" key="7">
    <source>
        <dbReference type="HAMAP-Rule" id="MF_01217"/>
    </source>
</evidence>
<comment type="subcellular location">
    <subcellularLocation>
        <location evidence="7">Cytoplasm</location>
    </subcellularLocation>
</comment>
<comment type="caution">
    <text evidence="9">The sequence shown here is derived from an EMBL/GenBank/DDBJ whole genome shotgun (WGS) entry which is preliminary data.</text>
</comment>
<dbReference type="Gene3D" id="1.10.1200.10">
    <property type="entry name" value="ACP-like"/>
    <property type="match status" value="1"/>
</dbReference>
<keyword evidence="3 7" id="KW-0597">Phosphoprotein</keyword>
<keyword evidence="2 7" id="KW-0444">Lipid biosynthesis</keyword>
<evidence type="ECO:0000256" key="3">
    <source>
        <dbReference type="ARBA" id="ARBA00022553"/>
    </source>
</evidence>
<dbReference type="SUPFAM" id="SSF47336">
    <property type="entry name" value="ACP-like"/>
    <property type="match status" value="1"/>
</dbReference>
<dbReference type="GO" id="GO:0000036">
    <property type="term" value="F:acyl carrier activity"/>
    <property type="evidence" value="ECO:0007669"/>
    <property type="project" value="UniProtKB-UniRule"/>
</dbReference>
<keyword evidence="7" id="KW-0963">Cytoplasm</keyword>
<dbReference type="PROSITE" id="PS00012">
    <property type="entry name" value="PHOSPHOPANTETHEINE"/>
    <property type="match status" value="1"/>
</dbReference>
<dbReference type="PANTHER" id="PTHR20863">
    <property type="entry name" value="ACYL CARRIER PROTEIN"/>
    <property type="match status" value="1"/>
</dbReference>
<sequence>MSLSEEEIFGKVQESLVDALGVDDDEVTEEATLVGDLGAESIDFLDIVFKLEKAFGITIPREELSPEDILTNSQYVSGGVVTSEGMTELKRRMPWADFSKFDDSPRVQDFSNLLTVGDLCRYVGTKVTD</sequence>
<dbReference type="RefSeq" id="WP_146520096.1">
    <property type="nucleotide sequence ID" value="NZ_CP151726.1"/>
</dbReference>
<name>A0A5C6AZW4_9BACT</name>
<keyword evidence="4 7" id="KW-0276">Fatty acid metabolism</keyword>
<feature type="modified residue" description="O-(pantetheine 4'-phosphoryl)serine" evidence="7">
    <location>
        <position position="41"/>
    </location>
</feature>
<dbReference type="GO" id="GO:0009245">
    <property type="term" value="P:lipid A biosynthetic process"/>
    <property type="evidence" value="ECO:0007669"/>
    <property type="project" value="TreeGrafter"/>
</dbReference>
<dbReference type="GO" id="GO:0016020">
    <property type="term" value="C:membrane"/>
    <property type="evidence" value="ECO:0007669"/>
    <property type="project" value="GOC"/>
</dbReference>
<evidence type="ECO:0000256" key="5">
    <source>
        <dbReference type="ARBA" id="ARBA00023098"/>
    </source>
</evidence>
<dbReference type="PROSITE" id="PS50075">
    <property type="entry name" value="CARRIER"/>
    <property type="match status" value="1"/>
</dbReference>
<evidence type="ECO:0000256" key="2">
    <source>
        <dbReference type="ARBA" id="ARBA00022516"/>
    </source>
</evidence>
<dbReference type="InterPro" id="IPR009081">
    <property type="entry name" value="PP-bd_ACP"/>
</dbReference>
<comment type="function">
    <text evidence="7">Carrier of the growing fatty acid chain in fatty acid biosynthesis.</text>
</comment>
<evidence type="ECO:0000259" key="8">
    <source>
        <dbReference type="PROSITE" id="PS50075"/>
    </source>
</evidence>
<accession>A0A5C6AZW4</accession>
<dbReference type="OrthoDB" id="9809025at2"/>
<evidence type="ECO:0000313" key="10">
    <source>
        <dbReference type="Proteomes" id="UP000320176"/>
    </source>
</evidence>
<gene>
    <name evidence="9" type="primary">acpP_1</name>
    <name evidence="7" type="synonym">acpP</name>
    <name evidence="9" type="ORF">Pla52n_27720</name>
</gene>
<keyword evidence="5 7" id="KW-0443">Lipid metabolism</keyword>
<dbReference type="EMBL" id="SJPN01000003">
    <property type="protein sequence ID" value="TWU04729.1"/>
    <property type="molecule type" value="Genomic_DNA"/>
</dbReference>
<comment type="pathway">
    <text evidence="7">Lipid metabolism; fatty acid biosynthesis.</text>
</comment>
<proteinExistence type="inferred from homology"/>
<dbReference type="InterPro" id="IPR003231">
    <property type="entry name" value="ACP"/>
</dbReference>
<comment type="PTM">
    <text evidence="7">4'-phosphopantetheine is transferred from CoA to a specific serine of apo-ACP by AcpS. This modification is essential for activity because fatty acids are bound in thioester linkage to the sulfhydryl of the prosthetic group.</text>
</comment>
<keyword evidence="10" id="KW-1185">Reference proteome</keyword>
<evidence type="ECO:0000256" key="6">
    <source>
        <dbReference type="ARBA" id="ARBA00023160"/>
    </source>
</evidence>
<organism evidence="9 10">
    <name type="scientific">Stieleria varia</name>
    <dbReference type="NCBI Taxonomy" id="2528005"/>
    <lineage>
        <taxon>Bacteria</taxon>
        <taxon>Pseudomonadati</taxon>
        <taxon>Planctomycetota</taxon>
        <taxon>Planctomycetia</taxon>
        <taxon>Pirellulales</taxon>
        <taxon>Pirellulaceae</taxon>
        <taxon>Stieleria</taxon>
    </lineage>
</organism>
<dbReference type="Proteomes" id="UP000320176">
    <property type="component" value="Unassembled WGS sequence"/>
</dbReference>
<dbReference type="Pfam" id="PF00550">
    <property type="entry name" value="PP-binding"/>
    <property type="match status" value="1"/>
</dbReference>
<evidence type="ECO:0000313" key="9">
    <source>
        <dbReference type="EMBL" id="TWU04729.1"/>
    </source>
</evidence>
<dbReference type="GO" id="GO:0005829">
    <property type="term" value="C:cytosol"/>
    <property type="evidence" value="ECO:0007669"/>
    <property type="project" value="TreeGrafter"/>
</dbReference>
<evidence type="ECO:0000256" key="4">
    <source>
        <dbReference type="ARBA" id="ARBA00022832"/>
    </source>
</evidence>
<dbReference type="AlphaFoldDB" id="A0A5C6AZW4"/>
<evidence type="ECO:0000256" key="1">
    <source>
        <dbReference type="ARBA" id="ARBA00022450"/>
    </source>
</evidence>
<dbReference type="HAMAP" id="MF_01217">
    <property type="entry name" value="Acyl_carrier"/>
    <property type="match status" value="1"/>
</dbReference>
<protein>
    <recommendedName>
        <fullName evidence="7">Acyl carrier protein</fullName>
        <shortName evidence="7">ACP</shortName>
    </recommendedName>
</protein>
<dbReference type="GO" id="GO:0000035">
    <property type="term" value="F:acyl binding"/>
    <property type="evidence" value="ECO:0007669"/>
    <property type="project" value="TreeGrafter"/>
</dbReference>
<dbReference type="InterPro" id="IPR036736">
    <property type="entry name" value="ACP-like_sf"/>
</dbReference>
<feature type="domain" description="Carrier" evidence="8">
    <location>
        <begin position="6"/>
        <end position="83"/>
    </location>
</feature>